<dbReference type="GO" id="GO:0006508">
    <property type="term" value="P:proteolysis"/>
    <property type="evidence" value="ECO:0007669"/>
    <property type="project" value="InterPro"/>
</dbReference>
<feature type="compositionally biased region" description="Basic residues" evidence="6">
    <location>
        <begin position="86"/>
        <end position="103"/>
    </location>
</feature>
<evidence type="ECO:0000256" key="7">
    <source>
        <dbReference type="SAM" id="Phobius"/>
    </source>
</evidence>
<feature type="region of interest" description="Disordered" evidence="6">
    <location>
        <begin position="80"/>
        <end position="104"/>
    </location>
</feature>
<dbReference type="GO" id="GO:0005576">
    <property type="term" value="C:extracellular region"/>
    <property type="evidence" value="ECO:0007669"/>
    <property type="project" value="UniProtKB-SubCell"/>
</dbReference>
<keyword evidence="7" id="KW-0812">Transmembrane</keyword>
<feature type="region of interest" description="Disordered" evidence="6">
    <location>
        <begin position="1"/>
        <end position="30"/>
    </location>
</feature>
<dbReference type="SMART" id="SM00020">
    <property type="entry name" value="Tryp_SPc"/>
    <property type="match status" value="1"/>
</dbReference>
<evidence type="ECO:0000256" key="5">
    <source>
        <dbReference type="ARBA" id="ARBA00023180"/>
    </source>
</evidence>
<keyword evidence="7" id="KW-1133">Transmembrane helix</keyword>
<dbReference type="STRING" id="48269.A0A183MEN3"/>
<feature type="compositionally biased region" description="Pro residues" evidence="6">
    <location>
        <begin position="14"/>
        <end position="29"/>
    </location>
</feature>
<keyword evidence="4" id="KW-1015">Disulfide bond</keyword>
<dbReference type="FunFam" id="2.40.10.10:FF:000054">
    <property type="entry name" value="Complement C1r subcomponent"/>
    <property type="match status" value="1"/>
</dbReference>
<evidence type="ECO:0000256" key="3">
    <source>
        <dbReference type="ARBA" id="ARBA00022729"/>
    </source>
</evidence>
<dbReference type="InterPro" id="IPR018114">
    <property type="entry name" value="TRYPSIN_HIS"/>
</dbReference>
<organism evidence="8 9">
    <name type="scientific">Schistosoma margrebowiei</name>
    <dbReference type="NCBI Taxonomy" id="48269"/>
    <lineage>
        <taxon>Eukaryota</taxon>
        <taxon>Metazoa</taxon>
        <taxon>Spiralia</taxon>
        <taxon>Lophotrochozoa</taxon>
        <taxon>Platyhelminthes</taxon>
        <taxon>Trematoda</taxon>
        <taxon>Digenea</taxon>
        <taxon>Strigeidida</taxon>
        <taxon>Schistosomatoidea</taxon>
        <taxon>Schistosomatidae</taxon>
        <taxon>Schistosoma</taxon>
    </lineage>
</organism>
<dbReference type="Proteomes" id="UP000277204">
    <property type="component" value="Unassembled WGS sequence"/>
</dbReference>
<dbReference type="PROSITE" id="PS50240">
    <property type="entry name" value="TRYPSIN_DOM"/>
    <property type="match status" value="1"/>
</dbReference>
<keyword evidence="7" id="KW-0472">Membrane</keyword>
<dbReference type="SUPFAM" id="SSF50494">
    <property type="entry name" value="Trypsin-like serine proteases"/>
    <property type="match status" value="1"/>
</dbReference>
<dbReference type="CDD" id="cd00190">
    <property type="entry name" value="Tryp_SPc"/>
    <property type="match status" value="1"/>
</dbReference>
<gene>
    <name evidence="8" type="ORF">SMRZ_LOCUS14508</name>
</gene>
<protein>
    <submittedName>
        <fullName evidence="8">Uncharacterized protein</fullName>
    </submittedName>
</protein>
<dbReference type="AlphaFoldDB" id="A0A183MEN3"/>
<evidence type="ECO:0000313" key="8">
    <source>
        <dbReference type="EMBL" id="VDP15995.1"/>
    </source>
</evidence>
<reference evidence="8 9" key="1">
    <citation type="submission" date="2018-11" db="EMBL/GenBank/DDBJ databases">
        <authorList>
            <consortium name="Pathogen Informatics"/>
        </authorList>
    </citation>
    <scope>NUCLEOTIDE SEQUENCE [LARGE SCALE GENOMIC DNA]</scope>
    <source>
        <strain evidence="8 9">Zambia</strain>
    </source>
</reference>
<dbReference type="Gene3D" id="2.40.10.10">
    <property type="entry name" value="Trypsin-like serine proteases"/>
    <property type="match status" value="3"/>
</dbReference>
<feature type="compositionally biased region" description="Polar residues" evidence="6">
    <location>
        <begin position="1"/>
        <end position="10"/>
    </location>
</feature>
<dbReference type="EMBL" id="UZAI01016787">
    <property type="protein sequence ID" value="VDP15995.1"/>
    <property type="molecule type" value="Genomic_DNA"/>
</dbReference>
<evidence type="ECO:0000256" key="6">
    <source>
        <dbReference type="SAM" id="MobiDB-lite"/>
    </source>
</evidence>
<dbReference type="Pfam" id="PF00089">
    <property type="entry name" value="Trypsin"/>
    <property type="match status" value="2"/>
</dbReference>
<sequence>MNCRNGSQIRSPSSPSPPTPPPTPPPPPSSSYTLSLINTYIIYLIYFILLLIQKNNTFEYDSNKEYIDKEALNQFINDTNDDGDHHVHHNHRHHQQNHHHPRDIHKNVERKTQLKLFPWSIHFNRPKIQEIYVFNTERYSNWSDWKECLPMECIEIRYRKCLDNSWKTISPNLIHTTRCISKYYAEKRTCLNKTQCNEHCQNEAYNKRNMNKHNLVAENGRSWKGLPRTGLDGECWLAAYAPSRGVTGVTGEQIIKNLTNTCGIRKQDNKIIEKILGGKSAEPHSWPWAVRLSVKLPHRKPVTFCGGTLIAPQWILTAAHCVLVENKHIPVGKPVMLADHMKSTIYAHLGDHDRYKQEAAQVDHRVTVAILHPNYHRKLQTDGYDIALLRLSEPVKTAPEIDFACLPTKDLKLSSNSKCYAVGWGSNKGAKIPTFDNIHSILESLFLPFPSLFTTPFTFGRKESTIWNIKKLEEEESSRELHEVELPIVSIEDCRKHYADISSKVHVCAGARNKDTCAGDSGGGLYCYLEETNRWHIVGVTSFGLARGCGLNPGVYTSTTSHMDWITKQLATKIF</sequence>
<dbReference type="InterPro" id="IPR001254">
    <property type="entry name" value="Trypsin_dom"/>
</dbReference>
<evidence type="ECO:0000256" key="4">
    <source>
        <dbReference type="ARBA" id="ARBA00023157"/>
    </source>
</evidence>
<name>A0A183MEN3_9TREM</name>
<feature type="transmembrane region" description="Helical" evidence="7">
    <location>
        <begin position="32"/>
        <end position="52"/>
    </location>
</feature>
<evidence type="ECO:0000313" key="9">
    <source>
        <dbReference type="Proteomes" id="UP000277204"/>
    </source>
</evidence>
<dbReference type="PRINTS" id="PR00722">
    <property type="entry name" value="CHYMOTRYPSIN"/>
</dbReference>
<proteinExistence type="predicted"/>
<evidence type="ECO:0000256" key="2">
    <source>
        <dbReference type="ARBA" id="ARBA00022525"/>
    </source>
</evidence>
<dbReference type="PANTHER" id="PTHR24252">
    <property type="entry name" value="ACROSIN-RELATED"/>
    <property type="match status" value="1"/>
</dbReference>
<dbReference type="InterPro" id="IPR043504">
    <property type="entry name" value="Peptidase_S1_PA_chymotrypsin"/>
</dbReference>
<dbReference type="PROSITE" id="PS00134">
    <property type="entry name" value="TRYPSIN_HIS"/>
    <property type="match status" value="1"/>
</dbReference>
<keyword evidence="9" id="KW-1185">Reference proteome</keyword>
<keyword evidence="2" id="KW-0964">Secreted</keyword>
<accession>A0A183MEN3</accession>
<dbReference type="GO" id="GO:0004252">
    <property type="term" value="F:serine-type endopeptidase activity"/>
    <property type="evidence" value="ECO:0007669"/>
    <property type="project" value="InterPro"/>
</dbReference>
<dbReference type="PANTHER" id="PTHR24252:SF18">
    <property type="entry name" value="OVOCHYMASE 1"/>
    <property type="match status" value="1"/>
</dbReference>
<keyword evidence="5" id="KW-0325">Glycoprotein</keyword>
<dbReference type="InterPro" id="IPR009003">
    <property type="entry name" value="Peptidase_S1_PA"/>
</dbReference>
<comment type="subcellular location">
    <subcellularLocation>
        <location evidence="1">Secreted</location>
    </subcellularLocation>
</comment>
<keyword evidence="3" id="KW-0732">Signal</keyword>
<dbReference type="FunFam" id="2.40.10.10:FF:000068">
    <property type="entry name" value="transmembrane protease serine 2"/>
    <property type="match status" value="1"/>
</dbReference>
<evidence type="ECO:0000256" key="1">
    <source>
        <dbReference type="ARBA" id="ARBA00004613"/>
    </source>
</evidence>
<dbReference type="InterPro" id="IPR001314">
    <property type="entry name" value="Peptidase_S1A"/>
</dbReference>